<feature type="compositionally biased region" description="Polar residues" evidence="1">
    <location>
        <begin position="221"/>
        <end position="234"/>
    </location>
</feature>
<accession>A0ABQ5HLW8</accession>
<sequence>MSAKDFIAIQTCELSEEEFNDFLALYHIPPAYHVILPKSNQTVFDAPPGYVGLYTHLFSLANCRLPLTEFFCEVLEYFQVHISRLNPFGGAKLTTFVVMCKAYGSEPTVELFWGFFNLCRGEMAFRNFVYAGDEEDLSFLPKEPSLGFGTSSSSVSVNIEPLRADEEPVLHPAEVAADSGWSPKLELFVVHPRSVAAQIKDRKCKTMGGSSRPPVKRKLVSGSSNSRATRAKTSTSKDDVPFRTISDDDEGLPDVPELKGATAFHLNISAITPPA</sequence>
<dbReference type="Pfam" id="PF04195">
    <property type="entry name" value="Transposase_28"/>
    <property type="match status" value="1"/>
</dbReference>
<dbReference type="EMBL" id="BQNB010019712">
    <property type="protein sequence ID" value="GJT88245.1"/>
    <property type="molecule type" value="Genomic_DNA"/>
</dbReference>
<dbReference type="PANTHER" id="PTHR31099">
    <property type="entry name" value="OS06G0165300 PROTEIN"/>
    <property type="match status" value="1"/>
</dbReference>
<proteinExistence type="predicted"/>
<evidence type="ECO:0000313" key="4">
    <source>
        <dbReference type="Proteomes" id="UP001151760"/>
    </source>
</evidence>
<evidence type="ECO:0000256" key="1">
    <source>
        <dbReference type="SAM" id="MobiDB-lite"/>
    </source>
</evidence>
<name>A0ABQ5HLW8_9ASTR</name>
<feature type="domain" description="Transposase (putative) gypsy type" evidence="2">
    <location>
        <begin position="60"/>
        <end position="120"/>
    </location>
</feature>
<organism evidence="3 4">
    <name type="scientific">Tanacetum coccineum</name>
    <dbReference type="NCBI Taxonomy" id="301880"/>
    <lineage>
        <taxon>Eukaryota</taxon>
        <taxon>Viridiplantae</taxon>
        <taxon>Streptophyta</taxon>
        <taxon>Embryophyta</taxon>
        <taxon>Tracheophyta</taxon>
        <taxon>Spermatophyta</taxon>
        <taxon>Magnoliopsida</taxon>
        <taxon>eudicotyledons</taxon>
        <taxon>Gunneridae</taxon>
        <taxon>Pentapetalae</taxon>
        <taxon>asterids</taxon>
        <taxon>campanulids</taxon>
        <taxon>Asterales</taxon>
        <taxon>Asteraceae</taxon>
        <taxon>Asteroideae</taxon>
        <taxon>Anthemideae</taxon>
        <taxon>Anthemidinae</taxon>
        <taxon>Tanacetum</taxon>
    </lineage>
</organism>
<evidence type="ECO:0000259" key="2">
    <source>
        <dbReference type="Pfam" id="PF04195"/>
    </source>
</evidence>
<dbReference type="PANTHER" id="PTHR31099:SF28">
    <property type="entry name" value="F5J5.12"/>
    <property type="match status" value="1"/>
</dbReference>
<dbReference type="Proteomes" id="UP001151760">
    <property type="component" value="Unassembled WGS sequence"/>
</dbReference>
<comment type="caution">
    <text evidence="3">The sequence shown here is derived from an EMBL/GenBank/DDBJ whole genome shotgun (WGS) entry which is preliminary data.</text>
</comment>
<feature type="region of interest" description="Disordered" evidence="1">
    <location>
        <begin position="205"/>
        <end position="256"/>
    </location>
</feature>
<reference evidence="3" key="2">
    <citation type="submission" date="2022-01" db="EMBL/GenBank/DDBJ databases">
        <authorList>
            <person name="Yamashiro T."/>
            <person name="Shiraishi A."/>
            <person name="Satake H."/>
            <person name="Nakayama K."/>
        </authorList>
    </citation>
    <scope>NUCLEOTIDE SEQUENCE</scope>
</reference>
<protein>
    <recommendedName>
        <fullName evidence="2">Transposase (putative) gypsy type domain-containing protein</fullName>
    </recommendedName>
</protein>
<keyword evidence="4" id="KW-1185">Reference proteome</keyword>
<reference evidence="3" key="1">
    <citation type="journal article" date="2022" name="Int. J. Mol. Sci.">
        <title>Draft Genome of Tanacetum Coccineum: Genomic Comparison of Closely Related Tanacetum-Family Plants.</title>
        <authorList>
            <person name="Yamashiro T."/>
            <person name="Shiraishi A."/>
            <person name="Nakayama K."/>
            <person name="Satake H."/>
        </authorList>
    </citation>
    <scope>NUCLEOTIDE SEQUENCE</scope>
</reference>
<gene>
    <name evidence="3" type="ORF">Tco_1069962</name>
</gene>
<dbReference type="InterPro" id="IPR007321">
    <property type="entry name" value="Transposase_28"/>
</dbReference>
<evidence type="ECO:0000313" key="3">
    <source>
        <dbReference type="EMBL" id="GJT88245.1"/>
    </source>
</evidence>